<dbReference type="GO" id="GO:0008757">
    <property type="term" value="F:S-adenosylmethionine-dependent methyltransferase activity"/>
    <property type="evidence" value="ECO:0007669"/>
    <property type="project" value="InterPro"/>
</dbReference>
<name>A0A5P1E1L2_ASPOF</name>
<accession>A0A5P1E1L2</accession>
<dbReference type="Gramene" id="ONK56502">
    <property type="protein sequence ID" value="ONK56502"/>
    <property type="gene ID" value="A4U43_C10F9420"/>
</dbReference>
<dbReference type="PANTHER" id="PTHR32183:SF11">
    <property type="entry name" value="THIOL METHYLTRANSFERASE 2-RELATED"/>
    <property type="match status" value="1"/>
</dbReference>
<sequence length="115" mass="13019">MGMFTNNNSFEGYDVVAMASPDRHVLGLDISSTAVKKANEWSSSLPNANYFNFLAADFFTWQPMELFDMVFEYTFFPAIDPCMRPSWAKKMADILKPDGDCHRPLHEAILGKENG</sequence>
<reference evidence="6" key="1">
    <citation type="journal article" date="2017" name="Nat. Commun.">
        <title>The asparagus genome sheds light on the origin and evolution of a young Y chromosome.</title>
        <authorList>
            <person name="Harkess A."/>
            <person name="Zhou J."/>
            <person name="Xu C."/>
            <person name="Bowers J.E."/>
            <person name="Van der Hulst R."/>
            <person name="Ayyampalayam S."/>
            <person name="Mercati F."/>
            <person name="Riccardi P."/>
            <person name="McKain M.R."/>
            <person name="Kakrana A."/>
            <person name="Tang H."/>
            <person name="Ray J."/>
            <person name="Groenendijk J."/>
            <person name="Arikit S."/>
            <person name="Mathioni S.M."/>
            <person name="Nakano M."/>
            <person name="Shan H."/>
            <person name="Telgmann-Rauber A."/>
            <person name="Kanno A."/>
            <person name="Yue Z."/>
            <person name="Chen H."/>
            <person name="Li W."/>
            <person name="Chen Y."/>
            <person name="Xu X."/>
            <person name="Zhang Y."/>
            <person name="Luo S."/>
            <person name="Chen H."/>
            <person name="Gao J."/>
            <person name="Mao Z."/>
            <person name="Pires J.C."/>
            <person name="Luo M."/>
            <person name="Kudrna D."/>
            <person name="Wing R.A."/>
            <person name="Meyers B.C."/>
            <person name="Yi K."/>
            <person name="Kong H."/>
            <person name="Lavrijsen P."/>
            <person name="Sunseri F."/>
            <person name="Falavigna A."/>
            <person name="Ye Y."/>
            <person name="Leebens-Mack J.H."/>
            <person name="Chen G."/>
        </authorList>
    </citation>
    <scope>NUCLEOTIDE SEQUENCE [LARGE SCALE GENOMIC DNA]</scope>
    <source>
        <strain evidence="6">cv. DH0086</strain>
    </source>
</reference>
<evidence type="ECO:0000313" key="5">
    <source>
        <dbReference type="EMBL" id="ONK56502.1"/>
    </source>
</evidence>
<dbReference type="PROSITE" id="PS51585">
    <property type="entry name" value="SAM_MT_TPMT"/>
    <property type="match status" value="1"/>
</dbReference>
<keyword evidence="2" id="KW-0489">Methyltransferase</keyword>
<gene>
    <name evidence="5" type="ORF">A4U43_C10F9420</name>
</gene>
<dbReference type="CDD" id="cd02440">
    <property type="entry name" value="AdoMet_MTases"/>
    <property type="match status" value="1"/>
</dbReference>
<evidence type="ECO:0000256" key="3">
    <source>
        <dbReference type="ARBA" id="ARBA00022679"/>
    </source>
</evidence>
<protein>
    <recommendedName>
        <fullName evidence="7">Methyltransferase domain-containing protein</fullName>
    </recommendedName>
</protein>
<dbReference type="GO" id="GO:0032259">
    <property type="term" value="P:methylation"/>
    <property type="evidence" value="ECO:0007669"/>
    <property type="project" value="UniProtKB-KW"/>
</dbReference>
<dbReference type="InterPro" id="IPR008854">
    <property type="entry name" value="TPMT"/>
</dbReference>
<evidence type="ECO:0008006" key="7">
    <source>
        <dbReference type="Google" id="ProtNLM"/>
    </source>
</evidence>
<keyword evidence="1" id="KW-0597">Phosphoprotein</keyword>
<dbReference type="Proteomes" id="UP000243459">
    <property type="component" value="Chromosome 10"/>
</dbReference>
<evidence type="ECO:0000256" key="4">
    <source>
        <dbReference type="ARBA" id="ARBA00022691"/>
    </source>
</evidence>
<organism evidence="5 6">
    <name type="scientific">Asparagus officinalis</name>
    <name type="common">Garden asparagus</name>
    <dbReference type="NCBI Taxonomy" id="4686"/>
    <lineage>
        <taxon>Eukaryota</taxon>
        <taxon>Viridiplantae</taxon>
        <taxon>Streptophyta</taxon>
        <taxon>Embryophyta</taxon>
        <taxon>Tracheophyta</taxon>
        <taxon>Spermatophyta</taxon>
        <taxon>Magnoliopsida</taxon>
        <taxon>Liliopsida</taxon>
        <taxon>Asparagales</taxon>
        <taxon>Asparagaceae</taxon>
        <taxon>Asparagoideae</taxon>
        <taxon>Asparagus</taxon>
    </lineage>
</organism>
<keyword evidence="3" id="KW-0808">Transferase</keyword>
<evidence type="ECO:0000313" key="6">
    <source>
        <dbReference type="Proteomes" id="UP000243459"/>
    </source>
</evidence>
<evidence type="ECO:0000256" key="1">
    <source>
        <dbReference type="ARBA" id="ARBA00022553"/>
    </source>
</evidence>
<dbReference type="AlphaFoldDB" id="A0A5P1E1L2"/>
<dbReference type="EMBL" id="CM007390">
    <property type="protein sequence ID" value="ONK56502.1"/>
    <property type="molecule type" value="Genomic_DNA"/>
</dbReference>
<dbReference type="SUPFAM" id="SSF53335">
    <property type="entry name" value="S-adenosyl-L-methionine-dependent methyltransferases"/>
    <property type="match status" value="1"/>
</dbReference>
<dbReference type="Gene3D" id="3.40.50.150">
    <property type="entry name" value="Vaccinia Virus protein VP39"/>
    <property type="match status" value="1"/>
</dbReference>
<dbReference type="Pfam" id="PF05724">
    <property type="entry name" value="TPMT"/>
    <property type="match status" value="1"/>
</dbReference>
<keyword evidence="4" id="KW-0949">S-adenosyl-L-methionine</keyword>
<proteinExistence type="predicted"/>
<dbReference type="OMA" id="AWIMHEN"/>
<evidence type="ECO:0000256" key="2">
    <source>
        <dbReference type="ARBA" id="ARBA00022603"/>
    </source>
</evidence>
<dbReference type="PANTHER" id="PTHR32183">
    <property type="match status" value="1"/>
</dbReference>
<dbReference type="InterPro" id="IPR029063">
    <property type="entry name" value="SAM-dependent_MTases_sf"/>
</dbReference>
<keyword evidence="6" id="KW-1185">Reference proteome</keyword>